<organism evidence="2 3">
    <name type="scientific">Ictalurus punctatus</name>
    <name type="common">Channel catfish</name>
    <name type="synonym">Silurus punctatus</name>
    <dbReference type="NCBI Taxonomy" id="7998"/>
    <lineage>
        <taxon>Eukaryota</taxon>
        <taxon>Metazoa</taxon>
        <taxon>Chordata</taxon>
        <taxon>Craniata</taxon>
        <taxon>Vertebrata</taxon>
        <taxon>Euteleostomi</taxon>
        <taxon>Actinopterygii</taxon>
        <taxon>Neopterygii</taxon>
        <taxon>Teleostei</taxon>
        <taxon>Ostariophysi</taxon>
        <taxon>Siluriformes</taxon>
        <taxon>Ictaluridae</taxon>
        <taxon>Ictalurus</taxon>
    </lineage>
</organism>
<dbReference type="PANTHER" id="PTHR35826">
    <property type="entry name" value="PROTEIN ATP6V1FNB-LIKE"/>
    <property type="match status" value="1"/>
</dbReference>
<reference evidence="3" key="2">
    <citation type="submission" date="2025-08" db="UniProtKB">
        <authorList>
            <consortium name="RefSeq"/>
        </authorList>
    </citation>
    <scope>IDENTIFICATION</scope>
    <source>
        <tissue evidence="3">Blood</tissue>
    </source>
</reference>
<proteinExistence type="predicted"/>
<sequence length="174" mass="20084">MRTLLTTQHQNSYRELIMKEAYTRLNWKMKYGKDYPIRFALRKSKTVNPTTASKVTFPPVVKAPEKKKEAPVLQPALSEAPLMRPVSPQSKEILYNGLSKEGKGRGQYLKRRVQKMPEERFNYPLLSSWEYGWRLGNYGHDYKSPDNGRSAVVRSTFYARNGIFNIPSATDHLG</sequence>
<gene>
    <name evidence="3" type="primary">atp6v1fnb</name>
</gene>
<dbReference type="InterPro" id="IPR054323">
    <property type="entry name" value="SPMIP1_C"/>
</dbReference>
<dbReference type="KEGG" id="ipu:108254753"/>
<reference evidence="2" key="1">
    <citation type="journal article" date="2016" name="Nat. Commun.">
        <title>The channel catfish genome sequence provides insights into the evolution of scale formation in teleosts.</title>
        <authorList>
            <person name="Liu Z."/>
            <person name="Liu S."/>
            <person name="Yao J."/>
            <person name="Bao L."/>
            <person name="Zhang J."/>
            <person name="Li Y."/>
            <person name="Jiang C."/>
            <person name="Sun L."/>
            <person name="Wang R."/>
            <person name="Zhang Y."/>
            <person name="Zhou T."/>
            <person name="Zeng Q."/>
            <person name="Fu Q."/>
            <person name="Gao S."/>
            <person name="Li N."/>
            <person name="Koren S."/>
            <person name="Jiang Y."/>
            <person name="Zimin A."/>
            <person name="Xu P."/>
            <person name="Phillippy A.M."/>
            <person name="Geng X."/>
            <person name="Song L."/>
            <person name="Sun F."/>
            <person name="Li C."/>
            <person name="Wang X."/>
            <person name="Chen A."/>
            <person name="Jin Y."/>
            <person name="Yuan Z."/>
            <person name="Yang Y."/>
            <person name="Tan S."/>
            <person name="Peatman E."/>
            <person name="Lu J."/>
            <person name="Qin Z."/>
            <person name="Dunham R."/>
            <person name="Li Z."/>
            <person name="Sonstegard T."/>
            <person name="Feng J."/>
            <person name="Danzmann R.G."/>
            <person name="Schroeder S."/>
            <person name="Scheffler B."/>
            <person name="Duke M.V."/>
            <person name="Ballard L."/>
            <person name="Kucuktas H."/>
            <person name="Kaltenboeck L."/>
            <person name="Liu H."/>
            <person name="Armbruster J."/>
            <person name="Xie Y."/>
            <person name="Kirby M.L."/>
            <person name="Tian Y."/>
            <person name="Flanagan M.E."/>
            <person name="Mu W."/>
            <person name="Waldbieser G.C."/>
        </authorList>
    </citation>
    <scope>NUCLEOTIDE SEQUENCE [LARGE SCALE GENOMIC DNA]</scope>
    <source>
        <strain evidence="2">SDA103</strain>
    </source>
</reference>
<dbReference type="AlphaFoldDB" id="A0A2D0PI52"/>
<evidence type="ECO:0000313" key="2">
    <source>
        <dbReference type="Proteomes" id="UP000221080"/>
    </source>
</evidence>
<dbReference type="OrthoDB" id="10061407at2759"/>
<dbReference type="PANTHER" id="PTHR35826:SF5">
    <property type="entry name" value="GENE 45521-RELATED"/>
    <property type="match status" value="1"/>
</dbReference>
<protein>
    <submittedName>
        <fullName evidence="3">Protein ATP6V1FNB</fullName>
    </submittedName>
</protein>
<dbReference type="CTD" id="104972195"/>
<dbReference type="GeneID" id="108254753"/>
<dbReference type="Pfam" id="PF22589">
    <property type="entry name" value="SPMIP1"/>
    <property type="match status" value="1"/>
</dbReference>
<accession>A0A2D0PI52</accession>
<evidence type="ECO:0000313" key="3">
    <source>
        <dbReference type="RefSeq" id="XP_017305519.1"/>
    </source>
</evidence>
<evidence type="ECO:0000259" key="1">
    <source>
        <dbReference type="Pfam" id="PF22589"/>
    </source>
</evidence>
<dbReference type="RefSeq" id="XP_017305519.1">
    <property type="nucleotide sequence ID" value="XM_017450030.3"/>
</dbReference>
<keyword evidence="2" id="KW-1185">Reference proteome</keyword>
<dbReference type="STRING" id="7998.ENSIPUP00000009426"/>
<feature type="domain" description="Sperm microtubule inner protein 1 C-terminal" evidence="1">
    <location>
        <begin position="48"/>
        <end position="167"/>
    </location>
</feature>
<dbReference type="Proteomes" id="UP000221080">
    <property type="component" value="Chromosome 21"/>
</dbReference>
<name>A0A2D0PI52_ICTPU</name>